<dbReference type="InterPro" id="IPR037359">
    <property type="entry name" value="NST/OST"/>
</dbReference>
<keyword evidence="1" id="KW-0808">Transferase</keyword>
<dbReference type="InterPro" id="IPR027417">
    <property type="entry name" value="P-loop_NTPase"/>
</dbReference>
<dbReference type="Proteomes" id="UP001597533">
    <property type="component" value="Unassembled WGS sequence"/>
</dbReference>
<proteinExistence type="predicted"/>
<accession>A0ABW5WJ32</accession>
<dbReference type="RefSeq" id="WP_183485271.1">
    <property type="nucleotide sequence ID" value="NZ_JBHUOV010000001.1"/>
</dbReference>
<organism evidence="4 5">
    <name type="scientific">Lacinutrix iliipiscaria</name>
    <dbReference type="NCBI Taxonomy" id="1230532"/>
    <lineage>
        <taxon>Bacteria</taxon>
        <taxon>Pseudomonadati</taxon>
        <taxon>Bacteroidota</taxon>
        <taxon>Flavobacteriia</taxon>
        <taxon>Flavobacteriales</taxon>
        <taxon>Flavobacteriaceae</taxon>
        <taxon>Lacinutrix</taxon>
    </lineage>
</organism>
<comment type="caution">
    <text evidence="4">The sequence shown here is derived from an EMBL/GenBank/DDBJ whole genome shotgun (WGS) entry which is preliminary data.</text>
</comment>
<keyword evidence="5" id="KW-1185">Reference proteome</keyword>
<dbReference type="SUPFAM" id="SSF52540">
    <property type="entry name" value="P-loop containing nucleoside triphosphate hydrolases"/>
    <property type="match status" value="1"/>
</dbReference>
<evidence type="ECO:0000256" key="2">
    <source>
        <dbReference type="ARBA" id="ARBA00023180"/>
    </source>
</evidence>
<name>A0ABW5WJ32_9FLAO</name>
<evidence type="ECO:0000313" key="5">
    <source>
        <dbReference type="Proteomes" id="UP001597533"/>
    </source>
</evidence>
<dbReference type="Gene3D" id="3.40.50.300">
    <property type="entry name" value="P-loop containing nucleotide triphosphate hydrolases"/>
    <property type="match status" value="1"/>
</dbReference>
<dbReference type="Pfam" id="PF00685">
    <property type="entry name" value="Sulfotransfer_1"/>
    <property type="match status" value="1"/>
</dbReference>
<dbReference type="InterPro" id="IPR000863">
    <property type="entry name" value="Sulfotransferase_dom"/>
</dbReference>
<feature type="domain" description="Sulfotransferase" evidence="3">
    <location>
        <begin position="5"/>
        <end position="215"/>
    </location>
</feature>
<dbReference type="PANTHER" id="PTHR10605">
    <property type="entry name" value="HEPARAN SULFATE SULFOTRANSFERASE"/>
    <property type="match status" value="1"/>
</dbReference>
<gene>
    <name evidence="4" type="ORF">ACFS5M_02410</name>
</gene>
<protein>
    <submittedName>
        <fullName evidence="4">Sulfotransferase domain-containing protein</fullName>
    </submittedName>
</protein>
<dbReference type="PANTHER" id="PTHR10605:SF56">
    <property type="entry name" value="BIFUNCTIONAL HEPARAN SULFATE N-DEACETYLASE_N-SULFOTRANSFERASE"/>
    <property type="match status" value="1"/>
</dbReference>
<dbReference type="EMBL" id="JBHUOV010000001">
    <property type="protein sequence ID" value="MFD2822504.1"/>
    <property type="molecule type" value="Genomic_DNA"/>
</dbReference>
<reference evidence="5" key="1">
    <citation type="journal article" date="2019" name="Int. J. Syst. Evol. Microbiol.">
        <title>The Global Catalogue of Microorganisms (GCM) 10K type strain sequencing project: providing services to taxonomists for standard genome sequencing and annotation.</title>
        <authorList>
            <consortium name="The Broad Institute Genomics Platform"/>
            <consortium name="The Broad Institute Genome Sequencing Center for Infectious Disease"/>
            <person name="Wu L."/>
            <person name="Ma J."/>
        </authorList>
    </citation>
    <scope>NUCLEOTIDE SEQUENCE [LARGE SCALE GENOMIC DNA]</scope>
    <source>
        <strain evidence="5">KCTC 32141</strain>
    </source>
</reference>
<sequence>MKVNTFIIGVQKAGTTSLYEWLIQHQDIYGESALKDYPFFIDKTLYSKGTSFFENQFRHLSNEKVVISGCVDYIENPDSLERIKNYNPEAKIILLLRKPEDRIRSAFKFLRQLSKEENDDINKAIEQNKEYIERSLYGKKLEYLYRIFNKNNINIIFFEELIKNPEEVVDKTLNFLGLETKEVIKIFNANKTKNVRFKSLNKVLFDKNSNNFIRSIFKKLFSSNTRVKIRRAIKDLNTQKKSELIKQELNSQYKDLFKEDLMKIKKYIQIDETW</sequence>
<evidence type="ECO:0000256" key="1">
    <source>
        <dbReference type="ARBA" id="ARBA00022679"/>
    </source>
</evidence>
<keyword evidence="2" id="KW-0325">Glycoprotein</keyword>
<evidence type="ECO:0000313" key="4">
    <source>
        <dbReference type="EMBL" id="MFD2822504.1"/>
    </source>
</evidence>
<evidence type="ECO:0000259" key="3">
    <source>
        <dbReference type="Pfam" id="PF00685"/>
    </source>
</evidence>